<proteinExistence type="inferred from homology"/>
<evidence type="ECO:0000313" key="13">
    <source>
        <dbReference type="Proteomes" id="UP000008637"/>
    </source>
</evidence>
<evidence type="ECO:0000313" key="12">
    <source>
        <dbReference type="EMBL" id="CBY92040.1"/>
    </source>
</evidence>
<keyword evidence="3" id="KW-0723">Serine/threonine-protein kinase</keyword>
<evidence type="ECO:0000256" key="6">
    <source>
        <dbReference type="ARBA" id="ARBA00022777"/>
    </source>
</evidence>
<reference evidence="12 13" key="1">
    <citation type="journal article" date="2011" name="J. Bacteriol.">
        <title>Complete genome sequence of Mycoplasma haemofelis, a hemotropic mycoplasma.</title>
        <authorList>
            <person name="Barker E.N."/>
            <person name="Helps C.R."/>
            <person name="Peters I.R."/>
            <person name="Darby A.C."/>
            <person name="Radford A.D."/>
            <person name="Tasker S."/>
        </authorList>
    </citation>
    <scope>NUCLEOTIDE SEQUENCE [LARGE SCALE GENOMIC DNA]</scope>
    <source>
        <strain evidence="12 13">Langford 1</strain>
    </source>
</reference>
<dbReference type="Gene3D" id="3.40.50.300">
    <property type="entry name" value="P-loop containing nucleotide triphosphate hydrolases"/>
    <property type="match status" value="1"/>
</dbReference>
<dbReference type="SUPFAM" id="SSF75138">
    <property type="entry name" value="HprK N-terminal domain-like"/>
    <property type="match status" value="1"/>
</dbReference>
<dbReference type="EMBL" id="FR773153">
    <property type="protein sequence ID" value="CBY92040.1"/>
    <property type="molecule type" value="Genomic_DNA"/>
</dbReference>
<evidence type="ECO:0000256" key="2">
    <source>
        <dbReference type="ARBA" id="ARBA00006883"/>
    </source>
</evidence>
<dbReference type="PANTHER" id="PTHR30305:SF1">
    <property type="entry name" value="HPR KINASE_PHOSPHORYLASE"/>
    <property type="match status" value="1"/>
</dbReference>
<dbReference type="GO" id="GO:0006109">
    <property type="term" value="P:regulation of carbohydrate metabolic process"/>
    <property type="evidence" value="ECO:0007669"/>
    <property type="project" value="InterPro"/>
</dbReference>
<feature type="domain" description="HPr kinase/phosphorylase C-terminal" evidence="11">
    <location>
        <begin position="132"/>
        <end position="301"/>
    </location>
</feature>
<evidence type="ECO:0000256" key="9">
    <source>
        <dbReference type="ARBA" id="ARBA00047657"/>
    </source>
</evidence>
<sequence>MIKVLSIYKRFNGKYLNRTPDNEQREILFPGFNRLGMELNGCFLNEQNRSVVCWGKQESNFLDLFEESKQIEILSKILETDPPLFLLSNNFRHAELLNKLNKDFNGNRSSLICMGYSTLEIFTLIGTWIAKTFAKWTTVHGVVLNVYGEGVLITGEAGVGKSEAAAELLKMNHLFLGDDAIDIARIGNTIVAKANPFSEGFMHIRGLGILNMREMYGGMKMIDETKITMVVNLKDQKDENRLHFENVGEEINYRPLLEVPLPYYVIPVTSGRKISEIIELAVIDMKLKRKGYSAAQEMNRKYKKLIAANQKVSNDQTKS</sequence>
<accession>E8ZGH0</accession>
<evidence type="ECO:0000256" key="1">
    <source>
        <dbReference type="ARBA" id="ARBA00001120"/>
    </source>
</evidence>
<feature type="domain" description="HPr(Ser) kinase/phosphorylase N-terminal" evidence="10">
    <location>
        <begin position="2"/>
        <end position="102"/>
    </location>
</feature>
<comment type="catalytic activity">
    <reaction evidence="9">
        <text>[HPr protein]-O-phospho-L-serine + phosphate + H(+) = [HPr protein]-L-serine + diphosphate</text>
        <dbReference type="Rhea" id="RHEA:46604"/>
        <dbReference type="Rhea" id="RHEA-COMP:11602"/>
        <dbReference type="Rhea" id="RHEA-COMP:11603"/>
        <dbReference type="ChEBI" id="CHEBI:15378"/>
        <dbReference type="ChEBI" id="CHEBI:29999"/>
        <dbReference type="ChEBI" id="CHEBI:33019"/>
        <dbReference type="ChEBI" id="CHEBI:43474"/>
        <dbReference type="ChEBI" id="CHEBI:83421"/>
    </reaction>
</comment>
<evidence type="ECO:0000256" key="7">
    <source>
        <dbReference type="ARBA" id="ARBA00022840"/>
    </source>
</evidence>
<comment type="similarity">
    <text evidence="2">Belongs to the HPrK/P family.</text>
</comment>
<evidence type="ECO:0000256" key="4">
    <source>
        <dbReference type="ARBA" id="ARBA00022679"/>
    </source>
</evidence>
<keyword evidence="4 12" id="KW-0808">Transferase</keyword>
<dbReference type="NCBIfam" id="TIGR00679">
    <property type="entry name" value="hpr-ser"/>
    <property type="match status" value="1"/>
</dbReference>
<dbReference type="GO" id="GO:0000155">
    <property type="term" value="F:phosphorelay sensor kinase activity"/>
    <property type="evidence" value="ECO:0007669"/>
    <property type="project" value="InterPro"/>
</dbReference>
<dbReference type="KEGG" id="mha:HF1_00320"/>
<evidence type="ECO:0000256" key="8">
    <source>
        <dbReference type="ARBA" id="ARBA00023268"/>
    </source>
</evidence>
<evidence type="ECO:0000259" key="11">
    <source>
        <dbReference type="Pfam" id="PF07475"/>
    </source>
</evidence>
<dbReference type="CDD" id="cd01918">
    <property type="entry name" value="HprK_C"/>
    <property type="match status" value="1"/>
</dbReference>
<keyword evidence="5" id="KW-0547">Nucleotide-binding</keyword>
<gene>
    <name evidence="12" type="primary">hprK</name>
    <name evidence="12" type="ordered locus">HF1_00320</name>
</gene>
<evidence type="ECO:0000256" key="3">
    <source>
        <dbReference type="ARBA" id="ARBA00022527"/>
    </source>
</evidence>
<keyword evidence="13" id="KW-1185">Reference proteome</keyword>
<dbReference type="GO" id="GO:0005524">
    <property type="term" value="F:ATP binding"/>
    <property type="evidence" value="ECO:0007669"/>
    <property type="project" value="UniProtKB-KW"/>
</dbReference>
<dbReference type="Pfam" id="PF07475">
    <property type="entry name" value="Hpr_kinase_C"/>
    <property type="match status" value="1"/>
</dbReference>
<dbReference type="InterPro" id="IPR028979">
    <property type="entry name" value="Ser_kin/Pase_Hpr-like_N_sf"/>
</dbReference>
<dbReference type="InterPro" id="IPR003755">
    <property type="entry name" value="HPr(Ser)_kin/Pase"/>
</dbReference>
<dbReference type="Proteomes" id="UP000008637">
    <property type="component" value="Chromosome"/>
</dbReference>
<dbReference type="SUPFAM" id="SSF53795">
    <property type="entry name" value="PEP carboxykinase-like"/>
    <property type="match status" value="1"/>
</dbReference>
<dbReference type="InterPro" id="IPR027417">
    <property type="entry name" value="P-loop_NTPase"/>
</dbReference>
<dbReference type="PANTHER" id="PTHR30305">
    <property type="entry name" value="PROTEIN YJDM-RELATED"/>
    <property type="match status" value="1"/>
</dbReference>
<comment type="catalytic activity">
    <reaction evidence="1">
        <text>[HPr protein]-L-serine + ATP = [HPr protein]-O-phospho-L-serine + ADP + H(+)</text>
        <dbReference type="Rhea" id="RHEA:46600"/>
        <dbReference type="Rhea" id="RHEA-COMP:11602"/>
        <dbReference type="Rhea" id="RHEA-COMP:11603"/>
        <dbReference type="ChEBI" id="CHEBI:15378"/>
        <dbReference type="ChEBI" id="CHEBI:29999"/>
        <dbReference type="ChEBI" id="CHEBI:30616"/>
        <dbReference type="ChEBI" id="CHEBI:83421"/>
        <dbReference type="ChEBI" id="CHEBI:456216"/>
    </reaction>
</comment>
<evidence type="ECO:0000256" key="5">
    <source>
        <dbReference type="ARBA" id="ARBA00022741"/>
    </source>
</evidence>
<name>E8ZGH0_MYCHL</name>
<dbReference type="InterPro" id="IPR011104">
    <property type="entry name" value="Hpr_kin/Pase_C"/>
</dbReference>
<dbReference type="AlphaFoldDB" id="E8ZGH0"/>
<dbReference type="Pfam" id="PF02603">
    <property type="entry name" value="Hpr_kinase_N"/>
    <property type="match status" value="1"/>
</dbReference>
<protein>
    <submittedName>
        <fullName evidence="12">HPr kinase/phosphorylase</fullName>
        <ecNumber evidence="12">2.7.1.-</ecNumber>
    </submittedName>
</protein>
<keyword evidence="6 12" id="KW-0418">Kinase</keyword>
<dbReference type="HOGENOM" id="CLU_052030_0_1_14"/>
<organism evidence="12 13">
    <name type="scientific">Mycoplasma haemofelis (strain Langford 1)</name>
    <name type="common">Haemobartonella felis</name>
    <dbReference type="NCBI Taxonomy" id="941640"/>
    <lineage>
        <taxon>Bacteria</taxon>
        <taxon>Bacillati</taxon>
        <taxon>Mycoplasmatota</taxon>
        <taxon>Mollicutes</taxon>
        <taxon>Mycoplasmataceae</taxon>
        <taxon>Mycoplasma</taxon>
    </lineage>
</organism>
<dbReference type="Gene3D" id="3.40.1390.20">
    <property type="entry name" value="HprK N-terminal domain-like"/>
    <property type="match status" value="1"/>
</dbReference>
<dbReference type="OrthoDB" id="9778803at2"/>
<keyword evidence="7" id="KW-0067">ATP-binding</keyword>
<dbReference type="EC" id="2.7.1.-" evidence="12"/>
<keyword evidence="8" id="KW-0511">Multifunctional enzyme</keyword>
<evidence type="ECO:0000259" key="10">
    <source>
        <dbReference type="Pfam" id="PF02603"/>
    </source>
</evidence>
<dbReference type="GO" id="GO:0004674">
    <property type="term" value="F:protein serine/threonine kinase activity"/>
    <property type="evidence" value="ECO:0007669"/>
    <property type="project" value="UniProtKB-KW"/>
</dbReference>
<dbReference type="InterPro" id="IPR011126">
    <property type="entry name" value="Hpr_kin/Pase_Hpr_N"/>
</dbReference>